<sequence>MGWSKWKRKWKHAYRDVRRELIYEVYVNQVEKMYPGWMAETYGKEFTGQFHIKNGVWDLKRLPVVPSDGPLLSTVGCPVDTLDS</sequence>
<dbReference type="Proteomes" id="UP001165065">
    <property type="component" value="Unassembled WGS sequence"/>
</dbReference>
<accession>A0A9W7LDP0</accession>
<comment type="caution">
    <text evidence="1">The sequence shown here is derived from an EMBL/GenBank/DDBJ whole genome shotgun (WGS) entry which is preliminary data.</text>
</comment>
<name>A0A9W7LDP0_9STRA</name>
<proteinExistence type="predicted"/>
<organism evidence="1 2">
    <name type="scientific">Triparma columacea</name>
    <dbReference type="NCBI Taxonomy" id="722753"/>
    <lineage>
        <taxon>Eukaryota</taxon>
        <taxon>Sar</taxon>
        <taxon>Stramenopiles</taxon>
        <taxon>Ochrophyta</taxon>
        <taxon>Bolidophyceae</taxon>
        <taxon>Parmales</taxon>
        <taxon>Triparmaceae</taxon>
        <taxon>Triparma</taxon>
    </lineage>
</organism>
<evidence type="ECO:0000313" key="1">
    <source>
        <dbReference type="EMBL" id="GMI46183.1"/>
    </source>
</evidence>
<dbReference type="AlphaFoldDB" id="A0A9W7LDP0"/>
<dbReference type="EMBL" id="BRYA01000286">
    <property type="protein sequence ID" value="GMI46183.1"/>
    <property type="molecule type" value="Genomic_DNA"/>
</dbReference>
<gene>
    <name evidence="1" type="ORF">TrCOL_g4028</name>
</gene>
<evidence type="ECO:0000313" key="2">
    <source>
        <dbReference type="Proteomes" id="UP001165065"/>
    </source>
</evidence>
<protein>
    <submittedName>
        <fullName evidence="1">Uncharacterized protein</fullName>
    </submittedName>
</protein>
<reference evidence="2" key="1">
    <citation type="journal article" date="2023" name="Commun. Biol.">
        <title>Genome analysis of Parmales, the sister group of diatoms, reveals the evolutionary specialization of diatoms from phago-mixotrophs to photoautotrophs.</title>
        <authorList>
            <person name="Ban H."/>
            <person name="Sato S."/>
            <person name="Yoshikawa S."/>
            <person name="Yamada K."/>
            <person name="Nakamura Y."/>
            <person name="Ichinomiya M."/>
            <person name="Sato N."/>
            <person name="Blanc-Mathieu R."/>
            <person name="Endo H."/>
            <person name="Kuwata A."/>
            <person name="Ogata H."/>
        </authorList>
    </citation>
    <scope>NUCLEOTIDE SEQUENCE [LARGE SCALE GENOMIC DNA]</scope>
</reference>
<keyword evidence="2" id="KW-1185">Reference proteome</keyword>